<evidence type="ECO:0000313" key="5">
    <source>
        <dbReference type="EMBL" id="BDR92590.1"/>
    </source>
</evidence>
<keyword evidence="3" id="KW-0547">Nucleotide-binding</keyword>
<dbReference type="PANTHER" id="PTHR42202:SF1">
    <property type="entry name" value="GTP CYCLOHYDROLASE III"/>
    <property type="match status" value="1"/>
</dbReference>
<dbReference type="Gene3D" id="3.30.70.270">
    <property type="match status" value="1"/>
</dbReference>
<dbReference type="InterPro" id="IPR043128">
    <property type="entry name" value="Rev_trsase/Diguanyl_cyclase"/>
</dbReference>
<proteinExistence type="inferred from homology"/>
<keyword evidence="1 3" id="KW-0378">Hydrolase</keyword>
<evidence type="ECO:0000256" key="2">
    <source>
        <dbReference type="ARBA" id="ARBA00023134"/>
    </source>
</evidence>
<evidence type="ECO:0000256" key="4">
    <source>
        <dbReference type="PIRNR" id="PIRNR009265"/>
    </source>
</evidence>
<dbReference type="PANTHER" id="PTHR42202">
    <property type="entry name" value="GTP CYCLOHYDROLASE III"/>
    <property type="match status" value="1"/>
</dbReference>
<evidence type="ECO:0000256" key="3">
    <source>
        <dbReference type="HAMAP-Rule" id="MF_00608"/>
    </source>
</evidence>
<sequence>MFLNLRFKSGHGAKPLVQVTIIRLIGYREWTETLGSDREHVIQGIQAQLHRELVNGFSKVNAWAHPLRYDYLFAITNGVNREGLMSVIKDLGEYSPVPLSSGTYASDNPRIAEKEAFKLAMKAGPWGSLIGGVDDGLVAMAHIDLVDSTSSTEWTSSYQLYEHVWNVINQVRLYLAPYGGITLYLGGDNMISIVTPTIREEDLRPLSELINARVGVGIASNGRTAMKLATEALDSLRQQGKYGVLMLMER</sequence>
<dbReference type="HAMAP" id="MF_00608">
    <property type="entry name" value="GTP_cyclohydro_3"/>
    <property type="match status" value="1"/>
</dbReference>
<keyword evidence="6" id="KW-1185">Reference proteome</keyword>
<dbReference type="InterPro" id="IPR029787">
    <property type="entry name" value="Nucleotide_cyclase"/>
</dbReference>
<dbReference type="InterPro" id="IPR007839">
    <property type="entry name" value="GTP_CycHdrlase_3"/>
</dbReference>
<reference evidence="6" key="1">
    <citation type="submission" date="2022-09" db="EMBL/GenBank/DDBJ databases">
        <title>Complete genome sequence of Vulcanisaeta souniana.</title>
        <authorList>
            <person name="Kato S."/>
            <person name="Itoh T."/>
            <person name="Ohkuma M."/>
        </authorList>
    </citation>
    <scope>NUCLEOTIDE SEQUENCE [LARGE SCALE GENOMIC DNA]</scope>
    <source>
        <strain evidence="6">JCM 11219</strain>
    </source>
</reference>
<comment type="similarity">
    <text evidence="3 4">Belongs to the archaeal-type GTP cyclohydrolase family.</text>
</comment>
<comment type="function">
    <text evidence="3 4">Catalyzes the formation of 2-amino-5-formylamino-6-ribofuranosylamino-4(3H)-pyrimidinone ribonucleotide monophosphate and inorganic phosphate from GTP. Also has an independent pyrophosphate phosphohydrolase activity.</text>
</comment>
<dbReference type="Proteomes" id="UP001060771">
    <property type="component" value="Chromosome"/>
</dbReference>
<gene>
    <name evidence="3" type="primary">gch3</name>
    <name evidence="5" type="ORF">Vsou_16830</name>
</gene>
<evidence type="ECO:0000256" key="1">
    <source>
        <dbReference type="ARBA" id="ARBA00022801"/>
    </source>
</evidence>
<dbReference type="PIRSF" id="PIRSF009265">
    <property type="entry name" value="GTP_cyclohydro_3"/>
    <property type="match status" value="1"/>
</dbReference>
<dbReference type="EMBL" id="AP026830">
    <property type="protein sequence ID" value="BDR92590.1"/>
    <property type="molecule type" value="Genomic_DNA"/>
</dbReference>
<evidence type="ECO:0000313" key="6">
    <source>
        <dbReference type="Proteomes" id="UP001060771"/>
    </source>
</evidence>
<keyword evidence="2 3" id="KW-0342">GTP-binding</keyword>
<dbReference type="EC" id="3.5.4.29" evidence="3 4"/>
<protein>
    <recommendedName>
        <fullName evidence="3 4">GTP cyclohydrolase III</fullName>
        <ecNumber evidence="3 4">3.5.4.29</ecNumber>
    </recommendedName>
</protein>
<accession>A0ABN6SRX4</accession>
<comment type="catalytic activity">
    <reaction evidence="3 4">
        <text>GTP + 3 H2O = 2-amino-5-formylamino-6-(5-phospho-D-ribosylamino)pyrimidin-4(3H)-one + 2 phosphate + 2 H(+)</text>
        <dbReference type="Rhea" id="RHEA:22468"/>
        <dbReference type="ChEBI" id="CHEBI:15377"/>
        <dbReference type="ChEBI" id="CHEBI:15378"/>
        <dbReference type="ChEBI" id="CHEBI:37565"/>
        <dbReference type="ChEBI" id="CHEBI:43474"/>
        <dbReference type="ChEBI" id="CHEBI:57258"/>
        <dbReference type="EC" id="3.5.4.29"/>
    </reaction>
</comment>
<organism evidence="5 6">
    <name type="scientific">Vulcanisaeta souniana JCM 11219</name>
    <dbReference type="NCBI Taxonomy" id="1293586"/>
    <lineage>
        <taxon>Archaea</taxon>
        <taxon>Thermoproteota</taxon>
        <taxon>Thermoprotei</taxon>
        <taxon>Thermoproteales</taxon>
        <taxon>Thermoproteaceae</taxon>
        <taxon>Vulcanisaeta</taxon>
    </lineage>
</organism>
<dbReference type="Pfam" id="PF05165">
    <property type="entry name" value="GCH_III"/>
    <property type="match status" value="1"/>
</dbReference>
<dbReference type="Gene3D" id="3.30.70.1230">
    <property type="entry name" value="Nucleotide cyclase"/>
    <property type="match status" value="1"/>
</dbReference>
<name>A0ABN6SRX4_9CREN</name>